<dbReference type="AlphaFoldDB" id="A0ABD0L976"/>
<evidence type="ECO:0000259" key="2">
    <source>
        <dbReference type="Pfam" id="PF14643"/>
    </source>
</evidence>
<dbReference type="EMBL" id="JACVVK020000072">
    <property type="protein sequence ID" value="KAK7495733.1"/>
    <property type="molecule type" value="Genomic_DNA"/>
</dbReference>
<keyword evidence="4" id="KW-1185">Reference proteome</keyword>
<feature type="non-terminal residue" evidence="3">
    <location>
        <position position="638"/>
    </location>
</feature>
<accession>A0ABD0L976</accession>
<reference evidence="3 4" key="1">
    <citation type="journal article" date="2023" name="Sci. Data">
        <title>Genome assembly of the Korean intertidal mud-creeper Batillaria attramentaria.</title>
        <authorList>
            <person name="Patra A.K."/>
            <person name="Ho P.T."/>
            <person name="Jun S."/>
            <person name="Lee S.J."/>
            <person name="Kim Y."/>
            <person name="Won Y.J."/>
        </authorList>
    </citation>
    <scope>NUCLEOTIDE SEQUENCE [LARGE SCALE GENOMIC DNA]</scope>
    <source>
        <strain evidence="3">Wonlab-2016</strain>
    </source>
</reference>
<name>A0ABD0L976_9CAEN</name>
<feature type="region of interest" description="Disordered" evidence="1">
    <location>
        <begin position="598"/>
        <end position="638"/>
    </location>
</feature>
<feature type="compositionally biased region" description="Low complexity" evidence="1">
    <location>
        <begin position="609"/>
        <end position="627"/>
    </location>
</feature>
<protein>
    <recommendedName>
        <fullName evidence="2">DUF4455 domain-containing protein</fullName>
    </recommendedName>
</protein>
<sequence>MTDTTAMRVVPSGKVYRQMFEAQLQLSRSLTKIPSKEKPLPALVKVGQISTDRLPASAPIIRLTREDTSHGLLSPRQRTWAEGFPNDPYTENPILYKQYRDFVDRQVTGSESTEAGKEVRSLPENVVPAKTGSDINDRIATSRKERHEQTVEDLHQALNVISTELEPRITKASEETLQKLAEGDVKLEQVMARIKSDDALLTYSLEDLNQLWDELAAYTPARQEWILELDKKLKALEEERMQKIRSVFQEYAQILEKTAHLLAPDLERFLDKESQALNQTCLSNRRAYSDLFVRLMSADMEREKGQHAQWKRRLEDWKALKTKMAVEKFRDFMRSEDIIKPPGIEQVTDFMLTELTILNQQRLDLVQSLSELRPPSSTKSAVYKWRQQMQKVTQELEMETVCRTCLEKVEAIKQELLQEGVLDEKRGKQVVEEEMLPLVGEQQRIFEQNLETMEKSQEAHTKLVEENLHSLFKFAQGIAHVWDMHEIGLAKQERALQEKLDECRHSHDYANQEAEANLDIVMDRMRQDATEEALRESLGKVFDMLEKIQESYQMFHQDQLDIVHTYPDMVQSELNNFDNAVCKYFSVDRTHPDDKAKLLETVPPDESRVSVASRPSSRASLRSSQSRRQGRKVTREEG</sequence>
<dbReference type="PANTHER" id="PTHR21444:SF14">
    <property type="entry name" value="COILED-COIL DOMAIN-CONTAINING PROTEIN 180"/>
    <property type="match status" value="1"/>
</dbReference>
<dbReference type="Pfam" id="PF14643">
    <property type="entry name" value="DUF4455"/>
    <property type="match status" value="1"/>
</dbReference>
<evidence type="ECO:0000256" key="1">
    <source>
        <dbReference type="SAM" id="MobiDB-lite"/>
    </source>
</evidence>
<gene>
    <name evidence="3" type="ORF">BaRGS_00012953</name>
</gene>
<dbReference type="PANTHER" id="PTHR21444">
    <property type="entry name" value="COILED-COIL DOMAIN-CONTAINING PROTEIN 180"/>
    <property type="match status" value="1"/>
</dbReference>
<dbReference type="Proteomes" id="UP001519460">
    <property type="component" value="Unassembled WGS sequence"/>
</dbReference>
<evidence type="ECO:0000313" key="4">
    <source>
        <dbReference type="Proteomes" id="UP001519460"/>
    </source>
</evidence>
<dbReference type="InterPro" id="IPR028089">
    <property type="entry name" value="DUF4455"/>
</dbReference>
<proteinExistence type="predicted"/>
<evidence type="ECO:0000313" key="3">
    <source>
        <dbReference type="EMBL" id="KAK7495733.1"/>
    </source>
</evidence>
<feature type="domain" description="DUF4455" evidence="2">
    <location>
        <begin position="141"/>
        <end position="591"/>
    </location>
</feature>
<comment type="caution">
    <text evidence="3">The sequence shown here is derived from an EMBL/GenBank/DDBJ whole genome shotgun (WGS) entry which is preliminary data.</text>
</comment>
<organism evidence="3 4">
    <name type="scientific">Batillaria attramentaria</name>
    <dbReference type="NCBI Taxonomy" id="370345"/>
    <lineage>
        <taxon>Eukaryota</taxon>
        <taxon>Metazoa</taxon>
        <taxon>Spiralia</taxon>
        <taxon>Lophotrochozoa</taxon>
        <taxon>Mollusca</taxon>
        <taxon>Gastropoda</taxon>
        <taxon>Caenogastropoda</taxon>
        <taxon>Sorbeoconcha</taxon>
        <taxon>Cerithioidea</taxon>
        <taxon>Batillariidae</taxon>
        <taxon>Batillaria</taxon>
    </lineage>
</organism>